<gene>
    <name evidence="1" type="ORF">SAMN02799615_00506</name>
</gene>
<reference evidence="2" key="1">
    <citation type="submission" date="2016-10" db="EMBL/GenBank/DDBJ databases">
        <authorList>
            <person name="Varghese N."/>
            <person name="Submissions S."/>
        </authorList>
    </citation>
    <scope>NUCLEOTIDE SEQUENCE [LARGE SCALE GENOMIC DNA]</scope>
    <source>
        <strain evidence="2">UNC178MFTsu3.1</strain>
    </source>
</reference>
<dbReference type="AlphaFoldDB" id="A0A1I1Y7N5"/>
<keyword evidence="2" id="KW-1185">Reference proteome</keyword>
<dbReference type="EMBL" id="FONH01000001">
    <property type="protein sequence ID" value="SFE15008.1"/>
    <property type="molecule type" value="Genomic_DNA"/>
</dbReference>
<sequence>MNIHGEPWMTRHVHYFSDPDAGPDAMLNDATEWLKYAHTSIQFLAELVHERGSPDAQRLPIMLDGIAAFIEMGTRCVEQAHGRMQWQQVRDEAERSAAGV</sequence>
<proteinExistence type="predicted"/>
<protein>
    <submittedName>
        <fullName evidence="1">Uncharacterized protein</fullName>
    </submittedName>
</protein>
<evidence type="ECO:0000313" key="1">
    <source>
        <dbReference type="EMBL" id="SFE15008.1"/>
    </source>
</evidence>
<name>A0A1I1Y7N5_9GAMM</name>
<dbReference type="RefSeq" id="WP_026634511.1">
    <property type="nucleotide sequence ID" value="NZ_FONH01000001.1"/>
</dbReference>
<organism evidence="1 2">
    <name type="scientific">Dyella marensis</name>
    <dbReference type="NCBI Taxonomy" id="500610"/>
    <lineage>
        <taxon>Bacteria</taxon>
        <taxon>Pseudomonadati</taxon>
        <taxon>Pseudomonadota</taxon>
        <taxon>Gammaproteobacteria</taxon>
        <taxon>Lysobacterales</taxon>
        <taxon>Rhodanobacteraceae</taxon>
        <taxon>Dyella</taxon>
    </lineage>
</organism>
<accession>A0A1I1Y7N5</accession>
<evidence type="ECO:0000313" key="2">
    <source>
        <dbReference type="Proteomes" id="UP000199477"/>
    </source>
</evidence>
<dbReference type="Proteomes" id="UP000199477">
    <property type="component" value="Unassembled WGS sequence"/>
</dbReference>